<sequence>MHPPRTNQYRILSFSHHPFVYTKALTDSTFNFSRSLEFIGMGGPMIQDYTVKPLGDTTVNNSEVTAWNILATSGGDFNDFHESQDFYDSTMEAIVTKEYGFIKMHYTFNNNIKIQFDLQEVRAMD</sequence>
<protein>
    <submittedName>
        <fullName evidence="1">Uncharacterized protein</fullName>
    </submittedName>
</protein>
<proteinExistence type="predicted"/>
<gene>
    <name evidence="1" type="ORF">SAMN05661096_01101</name>
</gene>
<evidence type="ECO:0000313" key="2">
    <source>
        <dbReference type="Proteomes" id="UP000193804"/>
    </source>
</evidence>
<dbReference type="RefSeq" id="WP_139827950.1">
    <property type="nucleotide sequence ID" value="NZ_FXAW01000002.1"/>
</dbReference>
<evidence type="ECO:0000313" key="1">
    <source>
        <dbReference type="EMBL" id="SMG20419.1"/>
    </source>
</evidence>
<accession>A0A1X7IYQ3</accession>
<reference evidence="2" key="1">
    <citation type="submission" date="2017-04" db="EMBL/GenBank/DDBJ databases">
        <authorList>
            <person name="Varghese N."/>
            <person name="Submissions S."/>
        </authorList>
    </citation>
    <scope>NUCLEOTIDE SEQUENCE [LARGE SCALE GENOMIC DNA]</scope>
    <source>
        <strain evidence="2">DSM 4125</strain>
    </source>
</reference>
<name>A0A1X7IYQ3_9BACT</name>
<dbReference type="STRING" id="1028.SAMN05661096_01101"/>
<dbReference type="Proteomes" id="UP000193804">
    <property type="component" value="Unassembled WGS sequence"/>
</dbReference>
<dbReference type="AlphaFoldDB" id="A0A1X7IYQ3"/>
<organism evidence="1 2">
    <name type="scientific">Marivirga sericea</name>
    <dbReference type="NCBI Taxonomy" id="1028"/>
    <lineage>
        <taxon>Bacteria</taxon>
        <taxon>Pseudomonadati</taxon>
        <taxon>Bacteroidota</taxon>
        <taxon>Cytophagia</taxon>
        <taxon>Cytophagales</taxon>
        <taxon>Marivirgaceae</taxon>
        <taxon>Marivirga</taxon>
    </lineage>
</organism>
<keyword evidence="2" id="KW-1185">Reference proteome</keyword>
<dbReference type="EMBL" id="FXAW01000002">
    <property type="protein sequence ID" value="SMG20419.1"/>
    <property type="molecule type" value="Genomic_DNA"/>
</dbReference>